<feature type="transmembrane region" description="Helical" evidence="1">
    <location>
        <begin position="140"/>
        <end position="158"/>
    </location>
</feature>
<name>A0A4R5YK26_9MICO</name>
<feature type="transmembrane region" description="Helical" evidence="1">
    <location>
        <begin position="188"/>
        <end position="208"/>
    </location>
</feature>
<evidence type="ECO:0000313" key="3">
    <source>
        <dbReference type="Proteomes" id="UP000295633"/>
    </source>
</evidence>
<keyword evidence="1" id="KW-0812">Transmembrane</keyword>
<sequence>MTTVDDTPWRRALRAYPSSWRDRHGEAMLGTLLDEAEAQGRDEPSRGERIALMRSGLAVRILGWMPQPAREAVATASAATGFALAMVFAVFSGFEVRMDWRLPPEGQNLDPQASPGLIAAGLWAIAFVLILCGATGAARIALTATAVAGVGVFVHAQLDPLAGPRAIVTVMLTVFALLVLLAPVRARLAAGVTAAVTTGILLFVHLSFEVPPGSPSDAIWTRVLTAEFTGFLAGAVWVLALLTAIVRARTVARLVAAVAGVWTIVWLIRLTMWDVVTGMLGLAVVVAVGAVGVGIFRAGARWGHGTHPREGAA</sequence>
<protein>
    <submittedName>
        <fullName evidence="2">Uncharacterized protein</fullName>
    </submittedName>
</protein>
<dbReference type="AlphaFoldDB" id="A0A4R5YK26"/>
<organism evidence="2 3">
    <name type="scientific">Microbacterium oleivorans</name>
    <dbReference type="NCBI Taxonomy" id="273677"/>
    <lineage>
        <taxon>Bacteria</taxon>
        <taxon>Bacillati</taxon>
        <taxon>Actinomycetota</taxon>
        <taxon>Actinomycetes</taxon>
        <taxon>Micrococcales</taxon>
        <taxon>Microbacteriaceae</taxon>
        <taxon>Microbacterium</taxon>
    </lineage>
</organism>
<evidence type="ECO:0000256" key="1">
    <source>
        <dbReference type="SAM" id="Phobius"/>
    </source>
</evidence>
<dbReference type="EMBL" id="SMZX01000001">
    <property type="protein sequence ID" value="TDL45775.1"/>
    <property type="molecule type" value="Genomic_DNA"/>
</dbReference>
<proteinExistence type="predicted"/>
<feature type="transmembrane region" description="Helical" evidence="1">
    <location>
        <begin position="72"/>
        <end position="94"/>
    </location>
</feature>
<feature type="transmembrane region" description="Helical" evidence="1">
    <location>
        <begin position="251"/>
        <end position="269"/>
    </location>
</feature>
<keyword evidence="1" id="KW-1133">Transmembrane helix</keyword>
<feature type="transmembrane region" description="Helical" evidence="1">
    <location>
        <begin position="164"/>
        <end position="181"/>
    </location>
</feature>
<keyword evidence="1" id="KW-0472">Membrane</keyword>
<feature type="transmembrane region" description="Helical" evidence="1">
    <location>
        <begin position="275"/>
        <end position="296"/>
    </location>
</feature>
<gene>
    <name evidence="2" type="ORF">E2R54_04835</name>
</gene>
<accession>A0A4R5YK26</accession>
<dbReference type="Proteomes" id="UP000295633">
    <property type="component" value="Unassembled WGS sequence"/>
</dbReference>
<comment type="caution">
    <text evidence="2">The sequence shown here is derived from an EMBL/GenBank/DDBJ whole genome shotgun (WGS) entry which is preliminary data.</text>
</comment>
<evidence type="ECO:0000313" key="2">
    <source>
        <dbReference type="EMBL" id="TDL45775.1"/>
    </source>
</evidence>
<dbReference type="RefSeq" id="WP_133398895.1">
    <property type="nucleotide sequence ID" value="NZ_SMZX01000001.1"/>
</dbReference>
<feature type="transmembrane region" description="Helical" evidence="1">
    <location>
        <begin position="228"/>
        <end position="246"/>
    </location>
</feature>
<feature type="transmembrane region" description="Helical" evidence="1">
    <location>
        <begin position="114"/>
        <end position="133"/>
    </location>
</feature>
<reference evidence="2 3" key="1">
    <citation type="submission" date="2019-03" db="EMBL/GenBank/DDBJ databases">
        <title>Genome Sequencing and Assembly of Various Microbes Isolated from Partially Reclaimed Soil and Acid Mine Drainage (AMD) Site.</title>
        <authorList>
            <person name="Steinbock B."/>
            <person name="Bechtold R."/>
            <person name="Sevigny J.L."/>
            <person name="Thomas D."/>
            <person name="Cuthill L.R."/>
            <person name="Aveiro Johannsen E.J."/>
            <person name="Thomas K."/>
            <person name="Ghosh A."/>
        </authorList>
    </citation>
    <scope>NUCLEOTIDE SEQUENCE [LARGE SCALE GENOMIC DNA]</scope>
    <source>
        <strain evidence="2 3">F-B2</strain>
    </source>
</reference>